<comment type="caution">
    <text evidence="3">The sequence shown here is derived from an EMBL/GenBank/DDBJ whole genome shotgun (WGS) entry which is preliminary data.</text>
</comment>
<protein>
    <recommendedName>
        <fullName evidence="2">Nucleolar protein Dnt1-like N-terminal domain-containing protein</fullName>
    </recommendedName>
</protein>
<feature type="compositionally biased region" description="Basic and acidic residues" evidence="1">
    <location>
        <begin position="435"/>
        <end position="444"/>
    </location>
</feature>
<feature type="region of interest" description="Disordered" evidence="1">
    <location>
        <begin position="409"/>
        <end position="564"/>
    </location>
</feature>
<feature type="compositionally biased region" description="Polar residues" evidence="1">
    <location>
        <begin position="248"/>
        <end position="262"/>
    </location>
</feature>
<feature type="compositionally biased region" description="Basic and acidic residues" evidence="1">
    <location>
        <begin position="596"/>
        <end position="620"/>
    </location>
</feature>
<keyword evidence="4" id="KW-1185">Reference proteome</keyword>
<evidence type="ECO:0000313" key="3">
    <source>
        <dbReference type="EMBL" id="KAF9580961.1"/>
    </source>
</evidence>
<reference evidence="3" key="1">
    <citation type="journal article" date="2020" name="Fungal Divers.">
        <title>Resolving the Mortierellaceae phylogeny through synthesis of multi-gene phylogenetics and phylogenomics.</title>
        <authorList>
            <person name="Vandepol N."/>
            <person name="Liber J."/>
            <person name="Desiro A."/>
            <person name="Na H."/>
            <person name="Kennedy M."/>
            <person name="Barry K."/>
            <person name="Grigoriev I.V."/>
            <person name="Miller A.N."/>
            <person name="O'Donnell K."/>
            <person name="Stajich J.E."/>
            <person name="Bonito G."/>
        </authorList>
    </citation>
    <scope>NUCLEOTIDE SEQUENCE</scope>
    <source>
        <strain evidence="3">KOD1015</strain>
    </source>
</reference>
<dbReference type="PANTHER" id="PTHR28196:SF1">
    <property type="entry name" value="NUCLEOLAR PROTEIN NET1-RELATED"/>
    <property type="match status" value="1"/>
</dbReference>
<dbReference type="PANTHER" id="PTHR28196">
    <property type="entry name" value="NUCLEOLAR PROTEIN NET1-RELATED"/>
    <property type="match status" value="1"/>
</dbReference>
<feature type="domain" description="Nucleolar protein Dnt1-like N-terminal" evidence="2">
    <location>
        <begin position="32"/>
        <end position="98"/>
    </location>
</feature>
<feature type="compositionally biased region" description="Basic residues" evidence="1">
    <location>
        <begin position="476"/>
        <end position="486"/>
    </location>
</feature>
<feature type="compositionally biased region" description="Polar residues" evidence="1">
    <location>
        <begin position="685"/>
        <end position="694"/>
    </location>
</feature>
<feature type="compositionally biased region" description="Acidic residues" evidence="1">
    <location>
        <begin position="771"/>
        <end position="785"/>
    </location>
</feature>
<feature type="region of interest" description="Disordered" evidence="1">
    <location>
        <begin position="343"/>
        <end position="397"/>
    </location>
</feature>
<feature type="compositionally biased region" description="Low complexity" evidence="1">
    <location>
        <begin position="197"/>
        <end position="211"/>
    </location>
</feature>
<dbReference type="InterPro" id="IPR043185">
    <property type="entry name" value="Net1/Tof2"/>
</dbReference>
<feature type="compositionally biased region" description="Polar residues" evidence="1">
    <location>
        <begin position="215"/>
        <end position="229"/>
    </location>
</feature>
<evidence type="ECO:0000256" key="1">
    <source>
        <dbReference type="SAM" id="MobiDB-lite"/>
    </source>
</evidence>
<dbReference type="InterPro" id="IPR018844">
    <property type="entry name" value="Dnt1-like_N"/>
</dbReference>
<dbReference type="AlphaFoldDB" id="A0A9P6KDJ6"/>
<dbReference type="Pfam" id="PF10407">
    <property type="entry name" value="Cytokin_check_N"/>
    <property type="match status" value="1"/>
</dbReference>
<evidence type="ECO:0000259" key="2">
    <source>
        <dbReference type="Pfam" id="PF10407"/>
    </source>
</evidence>
<feature type="compositionally biased region" description="Polar residues" evidence="1">
    <location>
        <begin position="125"/>
        <end position="135"/>
    </location>
</feature>
<dbReference type="OrthoDB" id="2446486at2759"/>
<feature type="region of interest" description="Disordered" evidence="1">
    <location>
        <begin position="248"/>
        <end position="329"/>
    </location>
</feature>
<accession>A0A9P6KDJ6</accession>
<dbReference type="EMBL" id="JAABOA010001749">
    <property type="protein sequence ID" value="KAF9580961.1"/>
    <property type="molecule type" value="Genomic_DNA"/>
</dbReference>
<dbReference type="GO" id="GO:0000183">
    <property type="term" value="P:rDNA heterochromatin formation"/>
    <property type="evidence" value="ECO:0007669"/>
    <property type="project" value="InterPro"/>
</dbReference>
<feature type="compositionally biased region" description="Basic and acidic residues" evidence="1">
    <location>
        <begin position="282"/>
        <end position="301"/>
    </location>
</feature>
<feature type="compositionally biased region" description="Polar residues" evidence="1">
    <location>
        <begin position="711"/>
        <end position="726"/>
    </location>
</feature>
<proteinExistence type="predicted"/>
<dbReference type="Proteomes" id="UP000780801">
    <property type="component" value="Unassembled WGS sequence"/>
</dbReference>
<feature type="compositionally biased region" description="Basic residues" evidence="1">
    <location>
        <begin position="541"/>
        <end position="550"/>
    </location>
</feature>
<evidence type="ECO:0000313" key="4">
    <source>
        <dbReference type="Proteomes" id="UP000780801"/>
    </source>
</evidence>
<sequence>MSRFKLQVYLDLARNEPILSREGDVKKPQSERRFLQLIGGDKTVGELRLDIAERATKLYPDDIPSYKILRLQDGSGFDLDDDYLVKDIFQTEDKINVVGVPNKRKWTGSDDGVHINSDASRDPIPTTQSSLSLPVSASPELATASPTAPTSNLLPPPESANSSSQSRPRKRAKDKDVKGGRDNINSTADPIQPSDISAASTTPQSQSTGPAFNVASKSPTSAIAASESVSPLDMASVPVMEKENVALSVSQQDATTSPSNRTVARAKVTAPISEPKLRKKTTFNEEPAKTGPEDVSGDKDTGSQAATAAAITSPKLRASMRRQSTHIQNTTLVQELRLLAETGKTAAEQDKSEDENDSANKTEVSKVETATAAKPAEDNKPGRRSVRAAASNASDKVAKIAAMTSLLLKGKDIDTTPSEDEEPLQRNAKNGSKTTVKDLPKENDAETLTQGKKRGRKPKNTPEEITEDTEVSKASAARKKRGRAKKTPSQVDEVPEQGIKSPEQKADENSAMTANASLEPEQDKSNKDPPASVTTPEIQGKKRGRVPKAKPKADEKPAPVATEEAEAKVIVEENSAPALTAISQISQSDLLTDLADKEQTTVSREKEPVSTQDIQDKDEPSTNPAETIPLQSAPIAVTSASSSPVQRWSEISRFDANSSSGSEDEGSGREEETFAPLTIPPVVGSSRQSFSVNKTKAPLSSPRRSEGESEVGSTIKNNKRPSPQESKASKGASKITTLAKNEPKSGGESDSSDSSDSDNSSDDDARNQNADSDDDSTSSDSESENSSDSLALKATWQKRPGHQRRESKSRKVI</sequence>
<gene>
    <name evidence="3" type="ORF">BGW38_002190</name>
</gene>
<feature type="region of interest" description="Disordered" evidence="1">
    <location>
        <begin position="102"/>
        <end position="230"/>
    </location>
</feature>
<feature type="compositionally biased region" description="Polar residues" evidence="1">
    <location>
        <begin position="144"/>
        <end position="166"/>
    </location>
</feature>
<organism evidence="3 4">
    <name type="scientific">Lunasporangiospora selenospora</name>
    <dbReference type="NCBI Taxonomy" id="979761"/>
    <lineage>
        <taxon>Eukaryota</taxon>
        <taxon>Fungi</taxon>
        <taxon>Fungi incertae sedis</taxon>
        <taxon>Mucoromycota</taxon>
        <taxon>Mortierellomycotina</taxon>
        <taxon>Mortierellomycetes</taxon>
        <taxon>Mortierellales</taxon>
        <taxon>Mortierellaceae</taxon>
        <taxon>Lunasporangiospora</taxon>
    </lineage>
</organism>
<feature type="compositionally biased region" description="Basic residues" evidence="1">
    <location>
        <begin position="799"/>
        <end position="813"/>
    </location>
</feature>
<feature type="region of interest" description="Disordered" evidence="1">
    <location>
        <begin position="596"/>
        <end position="813"/>
    </location>
</feature>
<name>A0A9P6KDJ6_9FUNG</name>
<feature type="compositionally biased region" description="Acidic residues" evidence="1">
    <location>
        <begin position="750"/>
        <end position="762"/>
    </location>
</feature>